<name>A0ABQ3ZKU9_9ACTN</name>
<protein>
    <submittedName>
        <fullName evidence="1">Uncharacterized protein</fullName>
    </submittedName>
</protein>
<comment type="caution">
    <text evidence="1">The sequence shown here is derived from an EMBL/GenBank/DDBJ whole genome shotgun (WGS) entry which is preliminary data.</text>
</comment>
<gene>
    <name evidence="1" type="ORF">Ahu01nite_023220</name>
</gene>
<organism evidence="1 2">
    <name type="scientific">Winogradskya humida</name>
    <dbReference type="NCBI Taxonomy" id="113566"/>
    <lineage>
        <taxon>Bacteria</taxon>
        <taxon>Bacillati</taxon>
        <taxon>Actinomycetota</taxon>
        <taxon>Actinomycetes</taxon>
        <taxon>Micromonosporales</taxon>
        <taxon>Micromonosporaceae</taxon>
        <taxon>Winogradskya</taxon>
    </lineage>
</organism>
<reference evidence="1 2" key="1">
    <citation type="submission" date="2021-01" db="EMBL/GenBank/DDBJ databases">
        <title>Whole genome shotgun sequence of Actinoplanes humidus NBRC 14915.</title>
        <authorList>
            <person name="Komaki H."/>
            <person name="Tamura T."/>
        </authorList>
    </citation>
    <scope>NUCLEOTIDE SEQUENCE [LARGE SCALE GENOMIC DNA]</scope>
    <source>
        <strain evidence="1 2">NBRC 14915</strain>
    </source>
</reference>
<proteinExistence type="predicted"/>
<sequence>MPSAWDWTRFKLEQAFAWESQIRSTVRHLIARSLHDGRPYQAEFHHYKVTALARAQGQETYLVIGTENIADPRVFAIIINAVPGIDHASWLPEPDGVAGISPQPGEVIWSTIMPPDVAAQILAAFLDSDRITGGTNSGH</sequence>
<evidence type="ECO:0000313" key="1">
    <source>
        <dbReference type="EMBL" id="GIE19220.1"/>
    </source>
</evidence>
<dbReference type="EMBL" id="BOMN01000027">
    <property type="protein sequence ID" value="GIE19220.1"/>
    <property type="molecule type" value="Genomic_DNA"/>
</dbReference>
<accession>A0ABQ3ZKU9</accession>
<dbReference type="Proteomes" id="UP000603200">
    <property type="component" value="Unassembled WGS sequence"/>
</dbReference>
<dbReference type="RefSeq" id="WP_203836447.1">
    <property type="nucleotide sequence ID" value="NZ_BAAATV010000005.1"/>
</dbReference>
<evidence type="ECO:0000313" key="2">
    <source>
        <dbReference type="Proteomes" id="UP000603200"/>
    </source>
</evidence>
<keyword evidence="2" id="KW-1185">Reference proteome</keyword>